<comment type="caution">
    <text evidence="1">The sequence shown here is derived from an EMBL/GenBank/DDBJ whole genome shotgun (WGS) entry which is preliminary data.</text>
</comment>
<gene>
    <name evidence="1" type="ORF">ACFQ2O_01545</name>
</gene>
<name>A0ABW3SKT4_9BACT</name>
<evidence type="ECO:0008006" key="3">
    <source>
        <dbReference type="Google" id="ProtNLM"/>
    </source>
</evidence>
<accession>A0ABW3SKT4</accession>
<protein>
    <recommendedName>
        <fullName evidence="3">HTH cro/C1-type domain-containing protein</fullName>
    </recommendedName>
</protein>
<sequence>MYEKEQVRERFLEEVERLIKEGVAKSYSKIAEGCSLQPYNISDIRRGRSEVTLLALTNFVQGYRTYGVTYGYILDGQREKPVVPHEALAKIELARQELEEAHKLLTE</sequence>
<organism evidence="1 2">
    <name type="scientific">Pontibacter rugosus</name>
    <dbReference type="NCBI Taxonomy" id="1745966"/>
    <lineage>
        <taxon>Bacteria</taxon>
        <taxon>Pseudomonadati</taxon>
        <taxon>Bacteroidota</taxon>
        <taxon>Cytophagia</taxon>
        <taxon>Cytophagales</taxon>
        <taxon>Hymenobacteraceae</taxon>
        <taxon>Pontibacter</taxon>
    </lineage>
</organism>
<evidence type="ECO:0000313" key="2">
    <source>
        <dbReference type="Proteomes" id="UP001597094"/>
    </source>
</evidence>
<evidence type="ECO:0000313" key="1">
    <source>
        <dbReference type="EMBL" id="MFD1184870.1"/>
    </source>
</evidence>
<reference evidence="2" key="1">
    <citation type="journal article" date="2019" name="Int. J. Syst. Evol. Microbiol.">
        <title>The Global Catalogue of Microorganisms (GCM) 10K type strain sequencing project: providing services to taxonomists for standard genome sequencing and annotation.</title>
        <authorList>
            <consortium name="The Broad Institute Genomics Platform"/>
            <consortium name="The Broad Institute Genome Sequencing Center for Infectious Disease"/>
            <person name="Wu L."/>
            <person name="Ma J."/>
        </authorList>
    </citation>
    <scope>NUCLEOTIDE SEQUENCE [LARGE SCALE GENOMIC DNA]</scope>
    <source>
        <strain evidence="2">JCM 31319</strain>
    </source>
</reference>
<dbReference type="RefSeq" id="WP_377522360.1">
    <property type="nucleotide sequence ID" value="NZ_JBHTLD010000007.1"/>
</dbReference>
<dbReference type="Proteomes" id="UP001597094">
    <property type="component" value="Unassembled WGS sequence"/>
</dbReference>
<keyword evidence="2" id="KW-1185">Reference proteome</keyword>
<dbReference type="EMBL" id="JBHTLD010000007">
    <property type="protein sequence ID" value="MFD1184870.1"/>
    <property type="molecule type" value="Genomic_DNA"/>
</dbReference>
<proteinExistence type="predicted"/>